<organism evidence="2 3">
    <name type="scientific">Pendulispora rubella</name>
    <dbReference type="NCBI Taxonomy" id="2741070"/>
    <lineage>
        <taxon>Bacteria</taxon>
        <taxon>Pseudomonadati</taxon>
        <taxon>Myxococcota</taxon>
        <taxon>Myxococcia</taxon>
        <taxon>Myxococcales</taxon>
        <taxon>Sorangiineae</taxon>
        <taxon>Pendulisporaceae</taxon>
        <taxon>Pendulispora</taxon>
    </lineage>
</organism>
<evidence type="ECO:0000313" key="2">
    <source>
        <dbReference type="EMBL" id="WXB02201.1"/>
    </source>
</evidence>
<name>A0ABZ2KYY3_9BACT</name>
<sequence length="122" mass="13490">MSSDTNKAPDIKQHFSPAADANAAHSTKEAGPVATEGPAVVRRRRSRPAPDEPATSKFDKPLLKTTLAAEYCGYETPAGLFLAWKRKEVEPYGRRGEKGTWLWARTELDRFLRAHGPGSKKQ</sequence>
<protein>
    <recommendedName>
        <fullName evidence="4">Helix-turn-helix domain-containing protein</fullName>
    </recommendedName>
</protein>
<feature type="region of interest" description="Disordered" evidence="1">
    <location>
        <begin position="1"/>
        <end position="59"/>
    </location>
</feature>
<reference evidence="2" key="1">
    <citation type="submission" date="2021-12" db="EMBL/GenBank/DDBJ databases">
        <title>Discovery of the Pendulisporaceae a myxobacterial family with distinct sporulation behavior and unique specialized metabolism.</title>
        <authorList>
            <person name="Garcia R."/>
            <person name="Popoff A."/>
            <person name="Bader C.D."/>
            <person name="Loehr J."/>
            <person name="Walesch S."/>
            <person name="Walt C."/>
            <person name="Boldt J."/>
            <person name="Bunk B."/>
            <person name="Haeckl F.J.F.P.J."/>
            <person name="Gunesch A.P."/>
            <person name="Birkelbach J."/>
            <person name="Nuebel U."/>
            <person name="Pietschmann T."/>
            <person name="Bach T."/>
            <person name="Mueller R."/>
        </authorList>
    </citation>
    <scope>NUCLEOTIDE SEQUENCE</scope>
    <source>
        <strain evidence="2">MSr11367</strain>
    </source>
</reference>
<accession>A0ABZ2KYY3</accession>
<evidence type="ECO:0000256" key="1">
    <source>
        <dbReference type="SAM" id="MobiDB-lite"/>
    </source>
</evidence>
<gene>
    <name evidence="2" type="ORF">LVJ94_35455</name>
</gene>
<dbReference type="RefSeq" id="WP_394831827.1">
    <property type="nucleotide sequence ID" value="NZ_CP089929.1"/>
</dbReference>
<dbReference type="Proteomes" id="UP001374803">
    <property type="component" value="Chromosome"/>
</dbReference>
<evidence type="ECO:0008006" key="4">
    <source>
        <dbReference type="Google" id="ProtNLM"/>
    </source>
</evidence>
<dbReference type="EMBL" id="CP089983">
    <property type="protein sequence ID" value="WXB02201.1"/>
    <property type="molecule type" value="Genomic_DNA"/>
</dbReference>
<evidence type="ECO:0000313" key="3">
    <source>
        <dbReference type="Proteomes" id="UP001374803"/>
    </source>
</evidence>
<proteinExistence type="predicted"/>
<keyword evidence="3" id="KW-1185">Reference proteome</keyword>